<evidence type="ECO:0000313" key="2">
    <source>
        <dbReference type="EMBL" id="OAQ24727.1"/>
    </source>
</evidence>
<organism evidence="2 3">
    <name type="scientific">Linnemannia elongata AG-77</name>
    <dbReference type="NCBI Taxonomy" id="1314771"/>
    <lineage>
        <taxon>Eukaryota</taxon>
        <taxon>Fungi</taxon>
        <taxon>Fungi incertae sedis</taxon>
        <taxon>Mucoromycota</taxon>
        <taxon>Mortierellomycotina</taxon>
        <taxon>Mortierellomycetes</taxon>
        <taxon>Mortierellales</taxon>
        <taxon>Mortierellaceae</taxon>
        <taxon>Linnemannia</taxon>
    </lineage>
</organism>
<dbReference type="AlphaFoldDB" id="A0A197JHR1"/>
<feature type="compositionally biased region" description="Low complexity" evidence="1">
    <location>
        <begin position="439"/>
        <end position="462"/>
    </location>
</feature>
<dbReference type="EMBL" id="KV442089">
    <property type="protein sequence ID" value="OAQ24727.1"/>
    <property type="molecule type" value="Genomic_DNA"/>
</dbReference>
<dbReference type="OrthoDB" id="2446951at2759"/>
<dbReference type="SUPFAM" id="SSF52047">
    <property type="entry name" value="RNI-like"/>
    <property type="match status" value="1"/>
</dbReference>
<feature type="region of interest" description="Disordered" evidence="1">
    <location>
        <begin position="1"/>
        <end position="35"/>
    </location>
</feature>
<evidence type="ECO:0000313" key="3">
    <source>
        <dbReference type="Proteomes" id="UP000078512"/>
    </source>
</evidence>
<feature type="region of interest" description="Disordered" evidence="1">
    <location>
        <begin position="439"/>
        <end position="473"/>
    </location>
</feature>
<keyword evidence="3" id="KW-1185">Reference proteome</keyword>
<evidence type="ECO:0008006" key="4">
    <source>
        <dbReference type="Google" id="ProtNLM"/>
    </source>
</evidence>
<gene>
    <name evidence="2" type="ORF">K457DRAFT_129613</name>
</gene>
<proteinExistence type="predicted"/>
<name>A0A197JHR1_9FUNG</name>
<sequence length="702" mass="76421">MSFHDASEYPHHTSTPSRPGSAASNRSRRSSFDASNCPSGVLKAFLQSSLEARQFYADLIESEPTFLRELDLTLDWSTTYSDLKRVRDAVLKVPHILKLRLDCGNHNGPATDIINRSKRGNPLVQIMMQHRHLVLIDFVGSDGFFSKSTNSAFEDANSLTEAKDDGAMSVSAPSSRRGSLASELSISSSTATGISMVSSAFSALSLGALGGDRGATREPPTTHLREVHIDGNFDPKAHAGKLKSLLERSPKLFALTLTCKDLDFACAVYTIRELVSTYPMFRYLDLSSSQFSAVFDRLDPTSAFAKAPQREDLKPNLGLDNSLVVIERFGSDLETLLIDDSFSNEHVQLLERVTSERSKLKLLDMRIGFAMISNSAITETGQQSLEVILKRPPQPVGPPAAARGGSGGGAVTSMLMHAQLQQQQQHAGARFLQVPGYDQPQQTLSPLSSPSSSPRSSSASQLPGGGGASPLVQMQPPTELMFAISRDRLDWFSFLGTVLDRTSAIRVDFHSINKWLPLLDQSILLPNPRALSQPLGGSSKEQLRHKSVAQQQLSNLMASCHPTAILTTDQINPSDPPPQTYPIRSIEFRGTGGVLQAPAIKSLTRLLSLAPHLEILSMADFDIESTADWEGVLGSIGLKELRQISLHETNVDGHQLALFMNRVPVGSSLKVIDLTKTDLKGQDVEGLRRAIDERIPGCRLVV</sequence>
<reference evidence="2 3" key="1">
    <citation type="submission" date="2016-05" db="EMBL/GenBank/DDBJ databases">
        <title>Genome sequencing reveals origins of a unique bacterial endosymbiosis in the earliest lineages of terrestrial Fungi.</title>
        <authorList>
            <consortium name="DOE Joint Genome Institute"/>
            <person name="Uehling J."/>
            <person name="Gryganskyi A."/>
            <person name="Hameed K."/>
            <person name="Tschaplinski T."/>
            <person name="Misztal P."/>
            <person name="Wu S."/>
            <person name="Desiro A."/>
            <person name="Vande Pol N."/>
            <person name="Du Z.-Y."/>
            <person name="Zienkiewicz A."/>
            <person name="Zienkiewicz K."/>
            <person name="Morin E."/>
            <person name="Tisserant E."/>
            <person name="Splivallo R."/>
            <person name="Hainaut M."/>
            <person name="Henrissat B."/>
            <person name="Ohm R."/>
            <person name="Kuo A."/>
            <person name="Yan J."/>
            <person name="Lipzen A."/>
            <person name="Nolan M."/>
            <person name="Labutti K."/>
            <person name="Barry K."/>
            <person name="Goldstein A."/>
            <person name="Labbe J."/>
            <person name="Schadt C."/>
            <person name="Tuskan G."/>
            <person name="Grigoriev I."/>
            <person name="Martin F."/>
            <person name="Vilgalys R."/>
            <person name="Bonito G."/>
        </authorList>
    </citation>
    <scope>NUCLEOTIDE SEQUENCE [LARGE SCALE GENOMIC DNA]</scope>
    <source>
        <strain evidence="2 3">AG-77</strain>
    </source>
</reference>
<feature type="compositionally biased region" description="Basic and acidic residues" evidence="1">
    <location>
        <begin position="1"/>
        <end position="11"/>
    </location>
</feature>
<protein>
    <recommendedName>
        <fullName evidence="4">RNI-like protein</fullName>
    </recommendedName>
</protein>
<accession>A0A197JHR1</accession>
<dbReference type="Proteomes" id="UP000078512">
    <property type="component" value="Unassembled WGS sequence"/>
</dbReference>
<evidence type="ECO:0000256" key="1">
    <source>
        <dbReference type="SAM" id="MobiDB-lite"/>
    </source>
</evidence>